<dbReference type="AlphaFoldDB" id="A0A2T5TW27"/>
<organism evidence="1 2">
    <name type="scientific">Sphingomonas faeni</name>
    <dbReference type="NCBI Taxonomy" id="185950"/>
    <lineage>
        <taxon>Bacteria</taxon>
        <taxon>Pseudomonadati</taxon>
        <taxon>Pseudomonadota</taxon>
        <taxon>Alphaproteobacteria</taxon>
        <taxon>Sphingomonadales</taxon>
        <taxon>Sphingomonadaceae</taxon>
        <taxon>Sphingomonas</taxon>
    </lineage>
</organism>
<accession>A0A2T5TW27</accession>
<evidence type="ECO:0000313" key="1">
    <source>
        <dbReference type="EMBL" id="PTW43458.1"/>
    </source>
</evidence>
<proteinExistence type="predicted"/>
<dbReference type="Proteomes" id="UP000244013">
    <property type="component" value="Unassembled WGS sequence"/>
</dbReference>
<name>A0A2T5TW27_9SPHN</name>
<reference evidence="1 2" key="1">
    <citation type="submission" date="2018-04" db="EMBL/GenBank/DDBJ databases">
        <title>Genomic Encyclopedia of Type Strains, Phase III (KMG-III): the genomes of soil and plant-associated and newly described type strains.</title>
        <authorList>
            <person name="Whitman W."/>
        </authorList>
    </citation>
    <scope>NUCLEOTIDE SEQUENCE [LARGE SCALE GENOMIC DNA]</scope>
    <source>
        <strain evidence="1 2">MA-olki</strain>
    </source>
</reference>
<sequence>MRFAAGVGRPLLIVMSLILTGKLLADPANPLTHMVLTALN</sequence>
<protein>
    <submittedName>
        <fullName evidence="1">Uncharacterized protein</fullName>
    </submittedName>
</protein>
<gene>
    <name evidence="1" type="ORF">C8J25_12115</name>
</gene>
<evidence type="ECO:0000313" key="2">
    <source>
        <dbReference type="Proteomes" id="UP000244013"/>
    </source>
</evidence>
<comment type="caution">
    <text evidence="1">The sequence shown here is derived from an EMBL/GenBank/DDBJ whole genome shotgun (WGS) entry which is preliminary data.</text>
</comment>
<dbReference type="EMBL" id="QAYE01000021">
    <property type="protein sequence ID" value="PTW43458.1"/>
    <property type="molecule type" value="Genomic_DNA"/>
</dbReference>